<evidence type="ECO:0000313" key="1">
    <source>
        <dbReference type="EMBL" id="MFC0407935.1"/>
    </source>
</evidence>
<name>A0ABV6JRG8_9PROT</name>
<evidence type="ECO:0008006" key="3">
    <source>
        <dbReference type="Google" id="ProtNLM"/>
    </source>
</evidence>
<comment type="caution">
    <text evidence="1">The sequence shown here is derived from an EMBL/GenBank/DDBJ whole genome shotgun (WGS) entry which is preliminary data.</text>
</comment>
<protein>
    <recommendedName>
        <fullName evidence="3">GxxExxY protein</fullName>
    </recommendedName>
</protein>
<reference evidence="1 2" key="1">
    <citation type="submission" date="2024-09" db="EMBL/GenBank/DDBJ databases">
        <authorList>
            <person name="Sun Q."/>
            <person name="Mori K."/>
        </authorList>
    </citation>
    <scope>NUCLEOTIDE SEQUENCE [LARGE SCALE GENOMIC DNA]</scope>
    <source>
        <strain evidence="1 2">TBRC 5777</strain>
    </source>
</reference>
<organism evidence="1 2">
    <name type="scientific">Roseomonas elaeocarpi</name>
    <dbReference type="NCBI Taxonomy" id="907779"/>
    <lineage>
        <taxon>Bacteria</taxon>
        <taxon>Pseudomonadati</taxon>
        <taxon>Pseudomonadota</taxon>
        <taxon>Alphaproteobacteria</taxon>
        <taxon>Acetobacterales</taxon>
        <taxon>Roseomonadaceae</taxon>
        <taxon>Roseomonas</taxon>
    </lineage>
</organism>
<dbReference type="EMBL" id="JBHLUN010000005">
    <property type="protein sequence ID" value="MFC0407935.1"/>
    <property type="molecule type" value="Genomic_DNA"/>
</dbReference>
<keyword evidence="2" id="KW-1185">Reference proteome</keyword>
<proteinExistence type="predicted"/>
<sequence length="125" mass="13594">MTRYTASHILDAARIAEVIGGSRIDLSNEKAAQAQIAEALTAAGISHEREVRLAPGDIPDFLAGGVAIEVKLRGNRKVEIYRQLERYCAHERVESILLVSNLAMSLPDTIGGKPARFVSLGRAWL</sequence>
<dbReference type="RefSeq" id="WP_377043668.1">
    <property type="nucleotide sequence ID" value="NZ_JBHLUN010000005.1"/>
</dbReference>
<gene>
    <name evidence="1" type="ORF">ACFFGY_06710</name>
</gene>
<dbReference type="Proteomes" id="UP001589865">
    <property type="component" value="Unassembled WGS sequence"/>
</dbReference>
<accession>A0ABV6JRG8</accession>
<evidence type="ECO:0000313" key="2">
    <source>
        <dbReference type="Proteomes" id="UP001589865"/>
    </source>
</evidence>